<organism evidence="1 2">
    <name type="scientific">Staurois parvus</name>
    <dbReference type="NCBI Taxonomy" id="386267"/>
    <lineage>
        <taxon>Eukaryota</taxon>
        <taxon>Metazoa</taxon>
        <taxon>Chordata</taxon>
        <taxon>Craniata</taxon>
        <taxon>Vertebrata</taxon>
        <taxon>Euteleostomi</taxon>
        <taxon>Amphibia</taxon>
        <taxon>Batrachia</taxon>
        <taxon>Anura</taxon>
        <taxon>Neobatrachia</taxon>
        <taxon>Ranoidea</taxon>
        <taxon>Ranidae</taxon>
        <taxon>Staurois</taxon>
    </lineage>
</organism>
<keyword evidence="2" id="KW-1185">Reference proteome</keyword>
<gene>
    <name evidence="1" type="ORF">SPARVUS_LOCUS3347460</name>
</gene>
<proteinExistence type="predicted"/>
<evidence type="ECO:0000313" key="1">
    <source>
        <dbReference type="EMBL" id="CAI9549468.1"/>
    </source>
</evidence>
<dbReference type="Proteomes" id="UP001162483">
    <property type="component" value="Unassembled WGS sequence"/>
</dbReference>
<protein>
    <submittedName>
        <fullName evidence="1">Uncharacterized protein</fullName>
    </submittedName>
</protein>
<comment type="caution">
    <text evidence="1">The sequence shown here is derived from an EMBL/GenBank/DDBJ whole genome shotgun (WGS) entry which is preliminary data.</text>
</comment>
<dbReference type="EMBL" id="CATNWA010005160">
    <property type="protein sequence ID" value="CAI9549468.1"/>
    <property type="molecule type" value="Genomic_DNA"/>
</dbReference>
<evidence type="ECO:0000313" key="2">
    <source>
        <dbReference type="Proteomes" id="UP001162483"/>
    </source>
</evidence>
<name>A0ABN9BPN1_9NEOB</name>
<reference evidence="1" key="1">
    <citation type="submission" date="2023-05" db="EMBL/GenBank/DDBJ databases">
        <authorList>
            <person name="Stuckert A."/>
        </authorList>
    </citation>
    <scope>NUCLEOTIDE SEQUENCE</scope>
</reference>
<accession>A0ABN9BPN1</accession>
<sequence>MAGRWQCRVGWPFRNGLPTPCLCTLPGSAQHLRTQTNTDRRMGPLCEVLIM</sequence>